<proteinExistence type="predicted"/>
<dbReference type="PANTHER" id="PTHR47515">
    <property type="entry name" value="LOW CALCIUM RESPONSE LOCUS PROTEIN T"/>
    <property type="match status" value="1"/>
</dbReference>
<dbReference type="GO" id="GO:0003676">
    <property type="term" value="F:nucleic acid binding"/>
    <property type="evidence" value="ECO:0007669"/>
    <property type="project" value="InterPro"/>
</dbReference>
<evidence type="ECO:0000313" key="2">
    <source>
        <dbReference type="EMBL" id="SDI63605.1"/>
    </source>
</evidence>
<dbReference type="SUPFAM" id="SSF53098">
    <property type="entry name" value="Ribonuclease H-like"/>
    <property type="match status" value="1"/>
</dbReference>
<dbReference type="AlphaFoldDB" id="A0A1G8M6T2"/>
<dbReference type="EMBL" id="FNEJ01000007">
    <property type="protein sequence ID" value="SDI63605.1"/>
    <property type="molecule type" value="Genomic_DNA"/>
</dbReference>
<dbReference type="InterPro" id="IPR001584">
    <property type="entry name" value="Integrase_cat-core"/>
</dbReference>
<dbReference type="Gene3D" id="3.30.420.10">
    <property type="entry name" value="Ribonuclease H-like superfamily/Ribonuclease H"/>
    <property type="match status" value="1"/>
</dbReference>
<evidence type="ECO:0000313" key="3">
    <source>
        <dbReference type="Proteomes" id="UP000199093"/>
    </source>
</evidence>
<evidence type="ECO:0000259" key="1">
    <source>
        <dbReference type="PROSITE" id="PS50994"/>
    </source>
</evidence>
<gene>
    <name evidence="2" type="ORF">SAMN04487993_1007210</name>
</gene>
<dbReference type="InterPro" id="IPR012337">
    <property type="entry name" value="RNaseH-like_sf"/>
</dbReference>
<dbReference type="Pfam" id="PF13683">
    <property type="entry name" value="rve_3"/>
    <property type="match status" value="1"/>
</dbReference>
<feature type="domain" description="Integrase catalytic" evidence="1">
    <location>
        <begin position="1"/>
        <end position="109"/>
    </location>
</feature>
<accession>A0A1G8M6T2</accession>
<dbReference type="STRING" id="555512.SAMN04487993_1007210"/>
<sequence>MIRPAPQKPGKPGCIIGDNGTEFTSRAILKWADKKDLSWRHIDPGKPQKKVIIESFNGSLRDQFLNEKIFDSRDDARRTLALWLDDYNTVRLRSSLAGQPDTAAGAPNA</sequence>
<keyword evidence="3" id="KW-1185">Reference proteome</keyword>
<dbReference type="OrthoDB" id="9813285at2"/>
<reference evidence="2 3" key="1">
    <citation type="submission" date="2016-10" db="EMBL/GenBank/DDBJ databases">
        <authorList>
            <person name="de Groot N.N."/>
        </authorList>
    </citation>
    <scope>NUCLEOTIDE SEQUENCE [LARGE SCALE GENOMIC DNA]</scope>
    <source>
        <strain evidence="2 3">DSM 26424</strain>
    </source>
</reference>
<protein>
    <submittedName>
        <fullName evidence="2">Integrase core domain-containing protein</fullName>
    </submittedName>
</protein>
<organism evidence="2 3">
    <name type="scientific">Salipiger marinus</name>
    <dbReference type="NCBI Taxonomy" id="555512"/>
    <lineage>
        <taxon>Bacteria</taxon>
        <taxon>Pseudomonadati</taxon>
        <taxon>Pseudomonadota</taxon>
        <taxon>Alphaproteobacteria</taxon>
        <taxon>Rhodobacterales</taxon>
        <taxon>Roseobacteraceae</taxon>
        <taxon>Salipiger</taxon>
    </lineage>
</organism>
<dbReference type="PROSITE" id="PS50994">
    <property type="entry name" value="INTEGRASE"/>
    <property type="match status" value="1"/>
</dbReference>
<dbReference type="PANTHER" id="PTHR47515:SF1">
    <property type="entry name" value="BLR2054 PROTEIN"/>
    <property type="match status" value="1"/>
</dbReference>
<dbReference type="Proteomes" id="UP000199093">
    <property type="component" value="Unassembled WGS sequence"/>
</dbReference>
<name>A0A1G8M6T2_9RHOB</name>
<dbReference type="GO" id="GO:0015074">
    <property type="term" value="P:DNA integration"/>
    <property type="evidence" value="ECO:0007669"/>
    <property type="project" value="InterPro"/>
</dbReference>
<dbReference type="InterPro" id="IPR036397">
    <property type="entry name" value="RNaseH_sf"/>
</dbReference>